<dbReference type="SUPFAM" id="SSF52540">
    <property type="entry name" value="P-loop containing nucleoside triphosphate hydrolases"/>
    <property type="match status" value="1"/>
</dbReference>
<dbReference type="Gene3D" id="3.40.50.300">
    <property type="entry name" value="P-loop containing nucleotide triphosphate hydrolases"/>
    <property type="match status" value="1"/>
</dbReference>
<dbReference type="GO" id="GO:0006261">
    <property type="term" value="P:DNA-templated DNA replication"/>
    <property type="evidence" value="ECO:0007669"/>
    <property type="project" value="TreeGrafter"/>
</dbReference>
<feature type="region of interest" description="Disordered" evidence="12">
    <location>
        <begin position="372"/>
        <end position="558"/>
    </location>
</feature>
<evidence type="ECO:0000256" key="7">
    <source>
        <dbReference type="ARBA" id="ARBA00022833"/>
    </source>
</evidence>
<accession>A0A369WMD8</accession>
<evidence type="ECO:0000256" key="6">
    <source>
        <dbReference type="ARBA" id="ARBA00022741"/>
    </source>
</evidence>
<evidence type="ECO:0000256" key="11">
    <source>
        <dbReference type="RuleBase" id="RU364063"/>
    </source>
</evidence>
<dbReference type="AlphaFoldDB" id="A0A369WMD8"/>
<evidence type="ECO:0000313" key="15">
    <source>
        <dbReference type="Proteomes" id="UP000253769"/>
    </source>
</evidence>
<dbReference type="Gene3D" id="1.10.8.60">
    <property type="match status" value="1"/>
</dbReference>
<dbReference type="GO" id="GO:0005524">
    <property type="term" value="F:ATP binding"/>
    <property type="evidence" value="ECO:0007669"/>
    <property type="project" value="UniProtKB-KW"/>
</dbReference>
<dbReference type="NCBIfam" id="NF004046">
    <property type="entry name" value="PRK05563.1"/>
    <property type="match status" value="1"/>
</dbReference>
<gene>
    <name evidence="11" type="primary">dnaX</name>
    <name evidence="14" type="ORF">DV711_08695</name>
</gene>
<keyword evidence="5" id="KW-0479">Metal-binding</keyword>
<dbReference type="CDD" id="cd00009">
    <property type="entry name" value="AAA"/>
    <property type="match status" value="1"/>
</dbReference>
<dbReference type="FunFam" id="3.40.50.300:FF:000014">
    <property type="entry name" value="DNA polymerase III subunit gamma/tau"/>
    <property type="match status" value="1"/>
</dbReference>
<keyword evidence="15" id="KW-1185">Reference proteome</keyword>
<dbReference type="PANTHER" id="PTHR11669">
    <property type="entry name" value="REPLICATION FACTOR C / DNA POLYMERASE III GAMMA-TAU SUBUNIT"/>
    <property type="match status" value="1"/>
</dbReference>
<comment type="catalytic activity">
    <reaction evidence="10 11">
        <text>DNA(n) + a 2'-deoxyribonucleoside 5'-triphosphate = DNA(n+1) + diphosphate</text>
        <dbReference type="Rhea" id="RHEA:22508"/>
        <dbReference type="Rhea" id="RHEA-COMP:17339"/>
        <dbReference type="Rhea" id="RHEA-COMP:17340"/>
        <dbReference type="ChEBI" id="CHEBI:33019"/>
        <dbReference type="ChEBI" id="CHEBI:61560"/>
        <dbReference type="ChEBI" id="CHEBI:173112"/>
        <dbReference type="EC" id="2.7.7.7"/>
    </reaction>
</comment>
<keyword evidence="6 11" id="KW-0547">Nucleotide-binding</keyword>
<evidence type="ECO:0000256" key="3">
    <source>
        <dbReference type="ARBA" id="ARBA00022695"/>
    </source>
</evidence>
<dbReference type="Pfam" id="PF12169">
    <property type="entry name" value="DNA_pol3_gamma3"/>
    <property type="match status" value="1"/>
</dbReference>
<dbReference type="Pfam" id="PF12170">
    <property type="entry name" value="DNA_pol3_tau_5"/>
    <property type="match status" value="1"/>
</dbReference>
<evidence type="ECO:0000256" key="9">
    <source>
        <dbReference type="ARBA" id="ARBA00022932"/>
    </source>
</evidence>
<comment type="similarity">
    <text evidence="1 11">Belongs to the DnaX/STICHEL family.</text>
</comment>
<dbReference type="CDD" id="cd18137">
    <property type="entry name" value="HLD_clamp_pol_III_gamma_tau"/>
    <property type="match status" value="1"/>
</dbReference>
<dbReference type="Proteomes" id="UP000253769">
    <property type="component" value="Unassembled WGS sequence"/>
</dbReference>
<dbReference type="PRINTS" id="PR00300">
    <property type="entry name" value="CLPPROTEASEA"/>
</dbReference>
<dbReference type="EC" id="2.7.7.7" evidence="11"/>
<dbReference type="InterPro" id="IPR050238">
    <property type="entry name" value="DNA_Rep/Repair_Clamp_Loader"/>
</dbReference>
<feature type="compositionally biased region" description="Polar residues" evidence="12">
    <location>
        <begin position="547"/>
        <end position="556"/>
    </location>
</feature>
<dbReference type="InterPro" id="IPR022754">
    <property type="entry name" value="DNA_pol_III_gamma-3"/>
</dbReference>
<dbReference type="Pfam" id="PF13177">
    <property type="entry name" value="DNA_pol3_delta2"/>
    <property type="match status" value="1"/>
</dbReference>
<dbReference type="Pfam" id="PF22608">
    <property type="entry name" value="DNAX_ATPase_lid"/>
    <property type="match status" value="1"/>
</dbReference>
<keyword evidence="8 11" id="KW-0067">ATP-binding</keyword>
<reference evidence="14 15" key="1">
    <citation type="submission" date="2018-07" db="EMBL/GenBank/DDBJ databases">
        <title>Motiliproteus coralliicola sp. nov., a bacterium isolated from Coral.</title>
        <authorList>
            <person name="Wang G."/>
        </authorList>
    </citation>
    <scope>NUCLEOTIDE SEQUENCE [LARGE SCALE GENOMIC DNA]</scope>
    <source>
        <strain evidence="14 15">C34</strain>
    </source>
</reference>
<dbReference type="InterPro" id="IPR038249">
    <property type="entry name" value="PolIII_tau_V_sf"/>
</dbReference>
<dbReference type="InterPro" id="IPR001270">
    <property type="entry name" value="ClpA/B"/>
</dbReference>
<dbReference type="RefSeq" id="WP_114695284.1">
    <property type="nucleotide sequence ID" value="NZ_QQOH01000002.1"/>
</dbReference>
<evidence type="ECO:0000256" key="1">
    <source>
        <dbReference type="ARBA" id="ARBA00006360"/>
    </source>
</evidence>
<keyword evidence="4 11" id="KW-0235">DNA replication</keyword>
<feature type="compositionally biased region" description="Low complexity" evidence="12">
    <location>
        <begin position="387"/>
        <end position="404"/>
    </location>
</feature>
<evidence type="ECO:0000313" key="14">
    <source>
        <dbReference type="EMBL" id="RDE22651.1"/>
    </source>
</evidence>
<evidence type="ECO:0000256" key="8">
    <source>
        <dbReference type="ARBA" id="ARBA00022840"/>
    </source>
</evidence>
<comment type="subunit">
    <text evidence="11">DNA polymerase III contains a core (composed of alpha, epsilon and theta chains) that associates with a tau subunit. This core dimerizes to form the POLIII' complex. PolIII' associates with the gamma complex (composed of gamma, delta, delta', psi and chi chains) and with the beta chain to form the complete DNA polymerase III complex.</text>
</comment>
<dbReference type="InterPro" id="IPR021029">
    <property type="entry name" value="DNA_pol_III_tau_dom-5"/>
</dbReference>
<sequence length="699" mass="76026">MSYQVLARKWRPSTFEGMVGQEHVLQALVNALDSDRLHHAYLFTGTRGVGKTSIARLFAKSLNCEHGVSSKPCGQCSPCREISEGRFVDLIEVDAASRTKVEDTRELMENVQYAPTRGRYKVYLIDEVHMLSTHSFNALLKTLEEPPPHIKFLLATTDPQKLPVTILSRCLQFNLKNMVPEKIVAHLQQVLRAEQIRFEEQALWLLARGANGSMRDAMSLTDQGIAYGSGELREADVRAMLGTVDQHQVLGLLQQLAQGSAQGVLDLVRQISELGADSDAILAELLSLLHRIGIAQMLPQAVDNSQGDRDAILALAQSLRAEDVQLFYQIGVNGRRDLPHVPVAREGLEMTLLRMLAFRPVAAGELALPQGDVPQLASKPEPIESEPAAAQANASAAGQQSQQPPVVPPSATIEPEHDRVSSAPAQAPVESQVVPEPAADRQPPVAEPHDPPPWGEPTPMLAGGESKKPEAPTASESESVSRPPWESSDEPAPSTPNPQPQSPLAGSPVAQADTEVASATFSSDRESSAESSTAMPVDQAPEPPSEASDSVVTTAQPHPVQELDVRGGDLARRWVEVIDQIGLSGMTYNIAANAWLDDEQQGRWRFCLANDRRHLFNDTHQQRLAKALSDFLGQPQQVEVVEGSSEAETPAGFRQRKREERQAEAVRSIETDANVRAIVAAFDARIDLASVRPIDAEQA</sequence>
<keyword evidence="3 11" id="KW-0548">Nucleotidyltransferase</keyword>
<dbReference type="InterPro" id="IPR008921">
    <property type="entry name" value="DNA_pol3_clamp-load_cplx_C"/>
</dbReference>
<dbReference type="GO" id="GO:0003677">
    <property type="term" value="F:DNA binding"/>
    <property type="evidence" value="ECO:0007669"/>
    <property type="project" value="InterPro"/>
</dbReference>
<comment type="caution">
    <text evidence="14">The sequence shown here is derived from an EMBL/GenBank/DDBJ whole genome shotgun (WGS) entry which is preliminary data.</text>
</comment>
<organism evidence="14 15">
    <name type="scientific">Motiliproteus coralliicola</name>
    <dbReference type="NCBI Taxonomy" id="2283196"/>
    <lineage>
        <taxon>Bacteria</taxon>
        <taxon>Pseudomonadati</taxon>
        <taxon>Pseudomonadota</taxon>
        <taxon>Gammaproteobacteria</taxon>
        <taxon>Oceanospirillales</taxon>
        <taxon>Oceanospirillaceae</taxon>
        <taxon>Motiliproteus</taxon>
    </lineage>
</organism>
<dbReference type="PANTHER" id="PTHR11669:SF0">
    <property type="entry name" value="PROTEIN STICHEL-LIKE 2"/>
    <property type="match status" value="1"/>
</dbReference>
<dbReference type="GO" id="GO:0009360">
    <property type="term" value="C:DNA polymerase III complex"/>
    <property type="evidence" value="ECO:0007669"/>
    <property type="project" value="InterPro"/>
</dbReference>
<proteinExistence type="inferred from homology"/>
<keyword evidence="9 11" id="KW-0239">DNA-directed DNA polymerase</keyword>
<dbReference type="InterPro" id="IPR027417">
    <property type="entry name" value="P-loop_NTPase"/>
</dbReference>
<name>A0A369WMD8_9GAMM</name>
<dbReference type="SUPFAM" id="SSF48019">
    <property type="entry name" value="post-AAA+ oligomerization domain-like"/>
    <property type="match status" value="1"/>
</dbReference>
<evidence type="ECO:0000256" key="2">
    <source>
        <dbReference type="ARBA" id="ARBA00022679"/>
    </source>
</evidence>
<dbReference type="SMART" id="SM00382">
    <property type="entry name" value="AAA"/>
    <property type="match status" value="1"/>
</dbReference>
<dbReference type="NCBIfam" id="TIGR02397">
    <property type="entry name" value="dnaX_nterm"/>
    <property type="match status" value="1"/>
</dbReference>
<dbReference type="NCBIfam" id="NF005942">
    <property type="entry name" value="PRK07994.1"/>
    <property type="match status" value="1"/>
</dbReference>
<dbReference type="InterPro" id="IPR003593">
    <property type="entry name" value="AAA+_ATPase"/>
</dbReference>
<dbReference type="FunFam" id="1.20.272.10:FF:000003">
    <property type="entry name" value="DNA polymerase III subunit gamma/tau"/>
    <property type="match status" value="1"/>
</dbReference>
<dbReference type="GO" id="GO:0046872">
    <property type="term" value="F:metal ion binding"/>
    <property type="evidence" value="ECO:0007669"/>
    <property type="project" value="UniProtKB-KW"/>
</dbReference>
<evidence type="ECO:0000256" key="10">
    <source>
        <dbReference type="ARBA" id="ARBA00049244"/>
    </source>
</evidence>
<dbReference type="GO" id="GO:0003887">
    <property type="term" value="F:DNA-directed DNA polymerase activity"/>
    <property type="evidence" value="ECO:0007669"/>
    <property type="project" value="UniProtKB-KW"/>
</dbReference>
<dbReference type="Gene3D" id="1.20.272.10">
    <property type="match status" value="1"/>
</dbReference>
<dbReference type="Gene3D" id="3.30.300.150">
    <property type="entry name" value="DNA polymerase III, tau subunit, domain V"/>
    <property type="match status" value="1"/>
</dbReference>
<dbReference type="FunFam" id="1.10.8.60:FF:000013">
    <property type="entry name" value="DNA polymerase III subunit gamma/tau"/>
    <property type="match status" value="1"/>
</dbReference>
<protein>
    <recommendedName>
        <fullName evidence="11">DNA polymerase III subunit gamma/tau</fullName>
        <ecNumber evidence="11">2.7.7.7</ecNumber>
    </recommendedName>
</protein>
<dbReference type="InterPro" id="IPR012763">
    <property type="entry name" value="DNA_pol_III_sug/sutau_N"/>
</dbReference>
<evidence type="ECO:0000256" key="12">
    <source>
        <dbReference type="SAM" id="MobiDB-lite"/>
    </source>
</evidence>
<comment type="function">
    <text evidence="11">DNA polymerase III is a complex, multichain enzyme responsible for most of the replicative synthesis in bacteria. This DNA polymerase also exhibits 3' to 5' exonuclease activity.</text>
</comment>
<dbReference type="OrthoDB" id="9810148at2"/>
<evidence type="ECO:0000259" key="13">
    <source>
        <dbReference type="SMART" id="SM00382"/>
    </source>
</evidence>
<feature type="domain" description="AAA+ ATPase" evidence="13">
    <location>
        <begin position="37"/>
        <end position="179"/>
    </location>
</feature>
<evidence type="ECO:0000256" key="4">
    <source>
        <dbReference type="ARBA" id="ARBA00022705"/>
    </source>
</evidence>
<evidence type="ECO:0000256" key="5">
    <source>
        <dbReference type="ARBA" id="ARBA00022723"/>
    </source>
</evidence>
<keyword evidence="7" id="KW-0862">Zinc</keyword>
<dbReference type="InterPro" id="IPR045085">
    <property type="entry name" value="HLD_clamp_pol_III_gamma_tau"/>
</dbReference>
<keyword evidence="2 11" id="KW-0808">Transferase</keyword>
<dbReference type="EMBL" id="QQOH01000002">
    <property type="protein sequence ID" value="RDE22651.1"/>
    <property type="molecule type" value="Genomic_DNA"/>
</dbReference>